<feature type="compositionally biased region" description="Basic residues" evidence="6">
    <location>
        <begin position="133"/>
        <end position="155"/>
    </location>
</feature>
<dbReference type="GO" id="GO:0021528">
    <property type="term" value="P:commissural neuron differentiation in spinal cord"/>
    <property type="evidence" value="ECO:0007669"/>
    <property type="project" value="UniProtKB-UniRule"/>
</dbReference>
<evidence type="ECO:0000256" key="3">
    <source>
        <dbReference type="ARBA" id="ARBA00022729"/>
    </source>
</evidence>
<dbReference type="PANTHER" id="PTHR28610">
    <property type="entry name" value="DRAXIN"/>
    <property type="match status" value="1"/>
</dbReference>
<comment type="function">
    <text evidence="5">Chemorepulsive axon guidance protein required for the development of spinal cord and forebrain commissures. Acts as a chemorepulsive guidance protein for commissural axons during development. Able to inhibit or repel neurite outgrowth from dorsal spinal cord.</text>
</comment>
<feature type="signal peptide" evidence="5">
    <location>
        <begin position="1"/>
        <end position="23"/>
    </location>
</feature>
<keyword evidence="2 5" id="KW-0964">Secreted</keyword>
<comment type="subcellular location">
    <subcellularLocation>
        <location evidence="5">Secreted</location>
    </subcellularLocation>
</comment>
<accession>A0A9W7TAA6</accession>
<name>A0A9W7TAA6_TRIRA</name>
<dbReference type="GO" id="GO:0016055">
    <property type="term" value="P:Wnt signaling pathway"/>
    <property type="evidence" value="ECO:0007669"/>
    <property type="project" value="InterPro"/>
</dbReference>
<dbReference type="GO" id="GO:0030900">
    <property type="term" value="P:forebrain development"/>
    <property type="evidence" value="ECO:0007669"/>
    <property type="project" value="UniProtKB-UniRule"/>
</dbReference>
<comment type="similarity">
    <text evidence="5">Belongs to the draxin family.</text>
</comment>
<dbReference type="PANTHER" id="PTHR28610:SF1">
    <property type="entry name" value="DRAXIN"/>
    <property type="match status" value="1"/>
</dbReference>
<gene>
    <name evidence="5" type="primary">DRAXIN</name>
    <name evidence="7" type="ORF">IRJ41_000311</name>
</gene>
<dbReference type="OrthoDB" id="9931375at2759"/>
<sequence length="361" mass="40313" precursor="true">MVAPGRCLLFTLFLITLSHTSHSSEVPSENAKWSQMGSSTTSTDSIRDPETGLTFGSHRRRHGSREDEDSAGPLTRRPVARSEDDGPSLEGLSPVRLEMGPGSWMKTGGHDEGRSPAHMRRGSPPPEGEFTRKGRRYGHLTEHRKHGGRKDKGRPKGGFFDPEPQLDSLLKDMNAFEDGPDTSLPNHDNAPPTESLFPMSPILVTTAIHEHPPTPPPASTKPQKAGRGKAQGEVMPTLDMTLFDWTDYEDMKPVDTWPSNRRKDKRRSKNKSSANTTLDADVIEPCDHHLDCLPGSCCDLREHECNPHNRGLNNKCYDDCMCEEGLRCYAKFHRKRRVTRRRGRCVEPESANSNQGSFITI</sequence>
<dbReference type="Proteomes" id="UP001059041">
    <property type="component" value="Linkage Group LG20"/>
</dbReference>
<keyword evidence="8" id="KW-1185">Reference proteome</keyword>
<keyword evidence="4" id="KW-0325">Glycoprotein</keyword>
<evidence type="ECO:0000256" key="1">
    <source>
        <dbReference type="ARBA" id="ARBA00022473"/>
    </source>
</evidence>
<feature type="compositionally biased region" description="Polar residues" evidence="6">
    <location>
        <begin position="21"/>
        <end position="44"/>
    </location>
</feature>
<comment type="caution">
    <text evidence="7">The sequence shown here is derived from an EMBL/GenBank/DDBJ whole genome shotgun (WGS) entry which is preliminary data.</text>
</comment>
<dbReference type="Pfam" id="PF15550">
    <property type="entry name" value="Draxin"/>
    <property type="match status" value="1"/>
</dbReference>
<dbReference type="EMBL" id="JAFHDT010000020">
    <property type="protein sequence ID" value="KAI7794770.1"/>
    <property type="molecule type" value="Genomic_DNA"/>
</dbReference>
<evidence type="ECO:0000256" key="4">
    <source>
        <dbReference type="ARBA" id="ARBA00023180"/>
    </source>
</evidence>
<evidence type="ECO:0000256" key="2">
    <source>
        <dbReference type="ARBA" id="ARBA00022525"/>
    </source>
</evidence>
<feature type="compositionally biased region" description="Basic residues" evidence="6">
    <location>
        <begin position="260"/>
        <end position="270"/>
    </location>
</feature>
<feature type="region of interest" description="Disordered" evidence="6">
    <location>
        <begin position="21"/>
        <end position="231"/>
    </location>
</feature>
<feature type="chain" id="PRO_5041026092" description="Draxin" evidence="5">
    <location>
        <begin position="24"/>
        <end position="361"/>
    </location>
</feature>
<dbReference type="GO" id="GO:0021516">
    <property type="term" value="P:dorsal spinal cord development"/>
    <property type="evidence" value="ECO:0007669"/>
    <property type="project" value="UniProtKB-UniRule"/>
</dbReference>
<reference evidence="7" key="1">
    <citation type="submission" date="2021-02" db="EMBL/GenBank/DDBJ databases">
        <title>Comparative genomics reveals that relaxation of natural selection precedes convergent phenotypic evolution of cavefish.</title>
        <authorList>
            <person name="Peng Z."/>
        </authorList>
    </citation>
    <scope>NUCLEOTIDE SEQUENCE</scope>
    <source>
        <tissue evidence="7">Muscle</tissue>
    </source>
</reference>
<evidence type="ECO:0000313" key="8">
    <source>
        <dbReference type="Proteomes" id="UP001059041"/>
    </source>
</evidence>
<evidence type="ECO:0000313" key="7">
    <source>
        <dbReference type="EMBL" id="KAI7794770.1"/>
    </source>
</evidence>
<dbReference type="AlphaFoldDB" id="A0A9W7TAA6"/>
<dbReference type="HAMAP" id="MF_03060">
    <property type="entry name" value="Draxin"/>
    <property type="match status" value="1"/>
</dbReference>
<evidence type="ECO:0000256" key="5">
    <source>
        <dbReference type="HAMAP-Rule" id="MF_03060"/>
    </source>
</evidence>
<evidence type="ECO:0000256" key="6">
    <source>
        <dbReference type="SAM" id="MobiDB-lite"/>
    </source>
</evidence>
<dbReference type="InterPro" id="IPR029094">
    <property type="entry name" value="Draxin"/>
</dbReference>
<keyword evidence="1 5" id="KW-0217">Developmental protein</keyword>
<dbReference type="GO" id="GO:0005576">
    <property type="term" value="C:extracellular region"/>
    <property type="evidence" value="ECO:0007669"/>
    <property type="project" value="UniProtKB-SubCell"/>
</dbReference>
<protein>
    <recommendedName>
        <fullName evidence="5">Draxin</fullName>
    </recommendedName>
    <alternativeName>
        <fullName evidence="5">Dorsal inhibitory axon guidance protein</fullName>
    </alternativeName>
    <alternativeName>
        <fullName evidence="5">Dorsal repulsive axon guidance protein</fullName>
    </alternativeName>
</protein>
<proteinExistence type="inferred from homology"/>
<feature type="region of interest" description="Disordered" evidence="6">
    <location>
        <begin position="253"/>
        <end position="276"/>
    </location>
</feature>
<keyword evidence="3 5" id="KW-0732">Signal</keyword>
<organism evidence="7 8">
    <name type="scientific">Triplophysa rosa</name>
    <name type="common">Cave loach</name>
    <dbReference type="NCBI Taxonomy" id="992332"/>
    <lineage>
        <taxon>Eukaryota</taxon>
        <taxon>Metazoa</taxon>
        <taxon>Chordata</taxon>
        <taxon>Craniata</taxon>
        <taxon>Vertebrata</taxon>
        <taxon>Euteleostomi</taxon>
        <taxon>Actinopterygii</taxon>
        <taxon>Neopterygii</taxon>
        <taxon>Teleostei</taxon>
        <taxon>Ostariophysi</taxon>
        <taxon>Cypriniformes</taxon>
        <taxon>Nemacheilidae</taxon>
        <taxon>Triplophysa</taxon>
    </lineage>
</organism>
<dbReference type="GO" id="GO:0007411">
    <property type="term" value="P:axon guidance"/>
    <property type="evidence" value="ECO:0007669"/>
    <property type="project" value="UniProtKB-UniRule"/>
</dbReference>